<dbReference type="Pfam" id="PF03466">
    <property type="entry name" value="LysR_substrate"/>
    <property type="match status" value="1"/>
</dbReference>
<keyword evidence="4" id="KW-0804">Transcription</keyword>
<organism evidence="6 7">
    <name type="scientific">Oricola cellulosilytica</name>
    <dbReference type="NCBI Taxonomy" id="1429082"/>
    <lineage>
        <taxon>Bacteria</taxon>
        <taxon>Pseudomonadati</taxon>
        <taxon>Pseudomonadota</taxon>
        <taxon>Alphaproteobacteria</taxon>
        <taxon>Hyphomicrobiales</taxon>
        <taxon>Ahrensiaceae</taxon>
        <taxon>Oricola</taxon>
    </lineage>
</organism>
<dbReference type="InterPro" id="IPR000847">
    <property type="entry name" value="LysR_HTH_N"/>
</dbReference>
<dbReference type="GO" id="GO:0003700">
    <property type="term" value="F:DNA-binding transcription factor activity"/>
    <property type="evidence" value="ECO:0007669"/>
    <property type="project" value="InterPro"/>
</dbReference>
<accession>A0A4R0P5R5</accession>
<dbReference type="EMBL" id="SJST01000007">
    <property type="protein sequence ID" value="TCD12273.1"/>
    <property type="molecule type" value="Genomic_DNA"/>
</dbReference>
<dbReference type="GO" id="GO:0000976">
    <property type="term" value="F:transcription cis-regulatory region binding"/>
    <property type="evidence" value="ECO:0007669"/>
    <property type="project" value="TreeGrafter"/>
</dbReference>
<dbReference type="PANTHER" id="PTHR30126">
    <property type="entry name" value="HTH-TYPE TRANSCRIPTIONAL REGULATOR"/>
    <property type="match status" value="1"/>
</dbReference>
<evidence type="ECO:0000256" key="2">
    <source>
        <dbReference type="ARBA" id="ARBA00023015"/>
    </source>
</evidence>
<dbReference type="PRINTS" id="PR00039">
    <property type="entry name" value="HTHLYSR"/>
</dbReference>
<evidence type="ECO:0000256" key="3">
    <source>
        <dbReference type="ARBA" id="ARBA00023125"/>
    </source>
</evidence>
<keyword evidence="3" id="KW-0238">DNA-binding</keyword>
<dbReference type="Pfam" id="PF00126">
    <property type="entry name" value="HTH_1"/>
    <property type="match status" value="1"/>
</dbReference>
<protein>
    <submittedName>
        <fullName evidence="6">LysR family transcriptional regulator</fullName>
    </submittedName>
</protein>
<dbReference type="PROSITE" id="PS50931">
    <property type="entry name" value="HTH_LYSR"/>
    <property type="match status" value="1"/>
</dbReference>
<keyword evidence="7" id="KW-1185">Reference proteome</keyword>
<evidence type="ECO:0000259" key="5">
    <source>
        <dbReference type="PROSITE" id="PS50931"/>
    </source>
</evidence>
<proteinExistence type="inferred from homology"/>
<dbReference type="PANTHER" id="PTHR30126:SF40">
    <property type="entry name" value="HTH-TYPE TRANSCRIPTIONAL REGULATOR GLTR"/>
    <property type="match status" value="1"/>
</dbReference>
<evidence type="ECO:0000256" key="1">
    <source>
        <dbReference type="ARBA" id="ARBA00009437"/>
    </source>
</evidence>
<reference evidence="6 7" key="1">
    <citation type="journal article" date="2015" name="Antonie Van Leeuwenhoek">
        <title>Oricola cellulosilytica gen. nov., sp. nov., a cellulose-degrading bacterium of the family Phyllobacteriaceae isolated from surface seashore water, and emended descriptions of Mesorhizobium loti and Phyllobacterium myrsinacearum.</title>
        <authorList>
            <person name="Hameed A."/>
            <person name="Shahina M."/>
            <person name="Lai W.A."/>
            <person name="Lin S.Y."/>
            <person name="Young L.S."/>
            <person name="Liu Y.C."/>
            <person name="Hsu Y.H."/>
            <person name="Young C.C."/>
        </authorList>
    </citation>
    <scope>NUCLEOTIDE SEQUENCE [LARGE SCALE GENOMIC DNA]</scope>
    <source>
        <strain evidence="6 7">KCTC 52183</strain>
    </source>
</reference>
<dbReference type="Proteomes" id="UP000291301">
    <property type="component" value="Unassembled WGS sequence"/>
</dbReference>
<dbReference type="SUPFAM" id="SSF46785">
    <property type="entry name" value="Winged helix' DNA-binding domain"/>
    <property type="match status" value="1"/>
</dbReference>
<gene>
    <name evidence="6" type="ORF">E0D97_14705</name>
</gene>
<evidence type="ECO:0000313" key="7">
    <source>
        <dbReference type="Proteomes" id="UP000291301"/>
    </source>
</evidence>
<dbReference type="Gene3D" id="1.10.10.10">
    <property type="entry name" value="Winged helix-like DNA-binding domain superfamily/Winged helix DNA-binding domain"/>
    <property type="match status" value="1"/>
</dbReference>
<evidence type="ECO:0000313" key="6">
    <source>
        <dbReference type="EMBL" id="TCD12273.1"/>
    </source>
</evidence>
<dbReference type="InterPro" id="IPR036388">
    <property type="entry name" value="WH-like_DNA-bd_sf"/>
</dbReference>
<dbReference type="InterPro" id="IPR036390">
    <property type="entry name" value="WH_DNA-bd_sf"/>
</dbReference>
<dbReference type="Gene3D" id="3.40.190.290">
    <property type="match status" value="1"/>
</dbReference>
<comment type="caution">
    <text evidence="6">The sequence shown here is derived from an EMBL/GenBank/DDBJ whole genome shotgun (WGS) entry which is preliminary data.</text>
</comment>
<dbReference type="RefSeq" id="WP_131570308.1">
    <property type="nucleotide sequence ID" value="NZ_JAINFK010000005.1"/>
</dbReference>
<comment type="similarity">
    <text evidence="1">Belongs to the LysR transcriptional regulatory family.</text>
</comment>
<dbReference type="InterPro" id="IPR005119">
    <property type="entry name" value="LysR_subst-bd"/>
</dbReference>
<keyword evidence="2" id="KW-0805">Transcription regulation</keyword>
<feature type="domain" description="HTH lysR-type" evidence="5">
    <location>
        <begin position="21"/>
        <end position="78"/>
    </location>
</feature>
<dbReference type="AlphaFoldDB" id="A0A4R0P5R5"/>
<dbReference type="SUPFAM" id="SSF53850">
    <property type="entry name" value="Periplasmic binding protein-like II"/>
    <property type="match status" value="1"/>
</dbReference>
<sequence length="307" mass="33754">MALSEKMNYWNISILYLRLAMELTDLYIFRTVAREGGITRAAEKLNRVQSNVTTRVRQFEEKLGVDLFVRTGKRLTLSPAGNTMLAYADRMLDLAAEAQNAVTDRAPRGPLRLGAMESTAAIRLPAALAEFSRRFPKVTIELRTGNTLELGATLLAGDVDAIFAGEPLPEGPFDTLTAYVEELVVVTARNVPLDGPPGSPSRVMLAFEHGCPHRMRLEEWFESRAVMPERIVELGSWHAVLGCAAVGMGVALLPRVVVDTIPDRAALRLHELPDGRNRARTLLAWRKGVTPPNVEALASLYREGSAI</sequence>
<name>A0A4R0P5R5_9HYPH</name>
<dbReference type="FunFam" id="1.10.10.10:FF:000001">
    <property type="entry name" value="LysR family transcriptional regulator"/>
    <property type="match status" value="1"/>
</dbReference>
<evidence type="ECO:0000256" key="4">
    <source>
        <dbReference type="ARBA" id="ARBA00023163"/>
    </source>
</evidence>